<dbReference type="Proteomes" id="UP000004995">
    <property type="component" value="Unassembled WGS sequence"/>
</dbReference>
<dbReference type="Gramene" id="KQL11598">
    <property type="protein sequence ID" value="KQL11598"/>
    <property type="gene ID" value="SETIT_007816mg"/>
</dbReference>
<evidence type="ECO:0000313" key="1">
    <source>
        <dbReference type="EnsemblPlants" id="KQL11598"/>
    </source>
</evidence>
<reference evidence="1" key="2">
    <citation type="submission" date="2018-08" db="UniProtKB">
        <authorList>
            <consortium name="EnsemblPlants"/>
        </authorList>
    </citation>
    <scope>IDENTIFICATION</scope>
    <source>
        <strain evidence="1">Yugu1</strain>
    </source>
</reference>
<evidence type="ECO:0000313" key="2">
    <source>
        <dbReference type="Proteomes" id="UP000004995"/>
    </source>
</evidence>
<organism evidence="1 2">
    <name type="scientific">Setaria italica</name>
    <name type="common">Foxtail millet</name>
    <name type="synonym">Panicum italicum</name>
    <dbReference type="NCBI Taxonomy" id="4555"/>
    <lineage>
        <taxon>Eukaryota</taxon>
        <taxon>Viridiplantae</taxon>
        <taxon>Streptophyta</taxon>
        <taxon>Embryophyta</taxon>
        <taxon>Tracheophyta</taxon>
        <taxon>Spermatophyta</taxon>
        <taxon>Magnoliopsida</taxon>
        <taxon>Liliopsida</taxon>
        <taxon>Poales</taxon>
        <taxon>Poaceae</taxon>
        <taxon>PACMAD clade</taxon>
        <taxon>Panicoideae</taxon>
        <taxon>Panicodae</taxon>
        <taxon>Paniceae</taxon>
        <taxon>Cenchrinae</taxon>
        <taxon>Setaria</taxon>
    </lineage>
</organism>
<accession>K3Y0V5</accession>
<dbReference type="HOGENOM" id="CLU_3393077_0_0_1"/>
<dbReference type="InParanoid" id="K3Y0V5"/>
<dbReference type="EMBL" id="AGNK02002632">
    <property type="status" value="NOT_ANNOTATED_CDS"/>
    <property type="molecule type" value="Genomic_DNA"/>
</dbReference>
<keyword evidence="2" id="KW-1185">Reference proteome</keyword>
<protein>
    <submittedName>
        <fullName evidence="1">Uncharacterized protein</fullName>
    </submittedName>
</protein>
<reference evidence="2" key="1">
    <citation type="journal article" date="2012" name="Nat. Biotechnol.">
        <title>Reference genome sequence of the model plant Setaria.</title>
        <authorList>
            <person name="Bennetzen J.L."/>
            <person name="Schmutz J."/>
            <person name="Wang H."/>
            <person name="Percifield R."/>
            <person name="Hawkins J."/>
            <person name="Pontaroli A.C."/>
            <person name="Estep M."/>
            <person name="Feng L."/>
            <person name="Vaughn J.N."/>
            <person name="Grimwood J."/>
            <person name="Jenkins J."/>
            <person name="Barry K."/>
            <person name="Lindquist E."/>
            <person name="Hellsten U."/>
            <person name="Deshpande S."/>
            <person name="Wang X."/>
            <person name="Wu X."/>
            <person name="Mitros T."/>
            <person name="Triplett J."/>
            <person name="Yang X."/>
            <person name="Ye C.Y."/>
            <person name="Mauro-Herrera M."/>
            <person name="Wang L."/>
            <person name="Li P."/>
            <person name="Sharma M."/>
            <person name="Sharma R."/>
            <person name="Ronald P.C."/>
            <person name="Panaud O."/>
            <person name="Kellogg E.A."/>
            <person name="Brutnell T.P."/>
            <person name="Doust A.N."/>
            <person name="Tuskan G.A."/>
            <person name="Rokhsar D."/>
            <person name="Devos K.M."/>
        </authorList>
    </citation>
    <scope>NUCLEOTIDE SEQUENCE [LARGE SCALE GENOMIC DNA]</scope>
    <source>
        <strain evidence="2">cv. Yugu1</strain>
    </source>
</reference>
<dbReference type="AlphaFoldDB" id="K3Y0V5"/>
<proteinExistence type="predicted"/>
<name>K3Y0V5_SETIT</name>
<dbReference type="EnsemblPlants" id="KQL11598">
    <property type="protein sequence ID" value="KQL11598"/>
    <property type="gene ID" value="SETIT_007816mg"/>
</dbReference>
<sequence>MVNSDLTSEFDFMGIRSLTTPMPPSLVPRNSV</sequence>